<gene>
    <name evidence="1" type="ORF">DFJ67_6390</name>
</gene>
<dbReference type="EMBL" id="QUMQ01000001">
    <property type="protein sequence ID" value="REG00338.1"/>
    <property type="molecule type" value="Genomic_DNA"/>
</dbReference>
<evidence type="ECO:0000313" key="1">
    <source>
        <dbReference type="EMBL" id="REG00338.1"/>
    </source>
</evidence>
<comment type="caution">
    <text evidence="1">The sequence shown here is derived from an EMBL/GenBank/DDBJ whole genome shotgun (WGS) entry which is preliminary data.</text>
</comment>
<organism evidence="1 2">
    <name type="scientific">Asanoa ferruginea</name>
    <dbReference type="NCBI Taxonomy" id="53367"/>
    <lineage>
        <taxon>Bacteria</taxon>
        <taxon>Bacillati</taxon>
        <taxon>Actinomycetota</taxon>
        <taxon>Actinomycetes</taxon>
        <taxon>Micromonosporales</taxon>
        <taxon>Micromonosporaceae</taxon>
        <taxon>Asanoa</taxon>
    </lineage>
</organism>
<reference evidence="1 2" key="1">
    <citation type="submission" date="2018-08" db="EMBL/GenBank/DDBJ databases">
        <title>Sequencing the genomes of 1000 actinobacteria strains.</title>
        <authorList>
            <person name="Klenk H.-P."/>
        </authorList>
    </citation>
    <scope>NUCLEOTIDE SEQUENCE [LARGE SCALE GENOMIC DNA]</scope>
    <source>
        <strain evidence="1 2">DSM 44099</strain>
    </source>
</reference>
<dbReference type="SUPFAM" id="SSF47598">
    <property type="entry name" value="Ribbon-helix-helix"/>
    <property type="match status" value="1"/>
</dbReference>
<protein>
    <submittedName>
        <fullName evidence="1">HicB-like protein involved in pilus formation</fullName>
    </submittedName>
</protein>
<accession>A0A3D9ZT43</accession>
<keyword evidence="2" id="KW-1185">Reference proteome</keyword>
<sequence>MAPRSLRVVPSWCHSNAMDLTPYVDKLRDELAVAAEAGGDEARALAERLTAPLESAIRLALLEALSAAADEITRELAPGSVDLRLRGRDPQFVVSVMPGGTTTAPSAPTAQPAAAPVDDALTAGAASARINLRLPDDLKARVEAAAGRGHVSVNTWLVRAAAAALDGEQHQRTAATQVAADGGQRFTGWVR</sequence>
<evidence type="ECO:0000313" key="2">
    <source>
        <dbReference type="Proteomes" id="UP000256913"/>
    </source>
</evidence>
<name>A0A3D9ZT43_9ACTN</name>
<dbReference type="InterPro" id="IPR010985">
    <property type="entry name" value="Ribbon_hlx_hlx"/>
</dbReference>
<proteinExistence type="predicted"/>
<dbReference type="Proteomes" id="UP000256913">
    <property type="component" value="Unassembled WGS sequence"/>
</dbReference>
<dbReference type="GO" id="GO:0006355">
    <property type="term" value="P:regulation of DNA-templated transcription"/>
    <property type="evidence" value="ECO:0007669"/>
    <property type="project" value="InterPro"/>
</dbReference>
<dbReference type="InterPro" id="IPR013321">
    <property type="entry name" value="Arc_rbn_hlx_hlx"/>
</dbReference>
<dbReference type="Gene3D" id="1.10.1220.10">
    <property type="entry name" value="Met repressor-like"/>
    <property type="match status" value="1"/>
</dbReference>
<dbReference type="AlphaFoldDB" id="A0A3D9ZT43"/>